<reference evidence="3" key="1">
    <citation type="submission" date="2018-05" db="EMBL/GenBank/DDBJ databases">
        <authorList>
            <person name="Deangelis K."/>
            <person name="Huntemann M."/>
            <person name="Clum A."/>
            <person name="Pillay M."/>
            <person name="Palaniappan K."/>
            <person name="Varghese N."/>
            <person name="Mikhailova N."/>
            <person name="Stamatis D."/>
            <person name="Reddy T."/>
            <person name="Daum C."/>
            <person name="Shapiro N."/>
            <person name="Ivanova N."/>
            <person name="Kyrpides N."/>
            <person name="Woyke T."/>
        </authorList>
    </citation>
    <scope>NUCLEOTIDE SEQUENCE [LARGE SCALE GENOMIC DNA]</scope>
    <source>
        <strain evidence="3">GAS496</strain>
    </source>
</reference>
<feature type="chain" id="PRO_5039157220" evidence="1">
    <location>
        <begin position="30"/>
        <end position="415"/>
    </location>
</feature>
<name>A0A318HCA1_9MYCO</name>
<dbReference type="Pfam" id="PF03583">
    <property type="entry name" value="LIP"/>
    <property type="match status" value="1"/>
</dbReference>
<dbReference type="PROSITE" id="PS51257">
    <property type="entry name" value="PROKAR_LIPOPROTEIN"/>
    <property type="match status" value="1"/>
</dbReference>
<keyword evidence="1" id="KW-0732">Signal</keyword>
<dbReference type="GO" id="GO:0004806">
    <property type="term" value="F:triacylglycerol lipase activity"/>
    <property type="evidence" value="ECO:0007669"/>
    <property type="project" value="InterPro"/>
</dbReference>
<protein>
    <submittedName>
        <fullName evidence="2">Secretory lipase</fullName>
    </submittedName>
</protein>
<sequence length="415" mass="42938">MIWRTSLRAFVAAACALVAVAGCSATVSAPPQGNRPPASIQAPFAGAAVLPPPDLTDDGPGSLVDVQPLEDSVDFDRMNVVGVRVLYRSTNAKGTATTVSGVVAVPPGKQPSGGWPILAFGHDIIGMLKDCAPSSIQDLGGYASVISVLADRGYVVAMTDYEGLGVDGFPHPLLDSTTLGHNMIDAVRAARRVLPSASNRWAAFGLGQGGAATWAADAQAASYGTGLDLVGAVAVSPLANMTGLADAMENETLVPAQFRLAMLAVTSLVLSPDTRLNPDDYVSENAKALFGELTNCAVVDPVKTVAAAAGLKPGDLKPRTPAAAEDLRRDLQDLALPGPAKLSAPMLLIYATIDPVVLPGWIEDAVRTACGRGDPIEVKKIGDVNALNDIVLYDSVAWFQGRFSGQRAMNTCVGV</sequence>
<reference evidence="2 3" key="2">
    <citation type="submission" date="2018-06" db="EMBL/GenBank/DDBJ databases">
        <title>Sequencing of bacterial isolates from soil warming experiment in Harvard Forest, Massachusetts, USA.</title>
        <authorList>
            <person name="Deangelis K.PhD."/>
        </authorList>
    </citation>
    <scope>NUCLEOTIDE SEQUENCE [LARGE SCALE GENOMIC DNA]</scope>
    <source>
        <strain evidence="2 3">GAS496</strain>
    </source>
</reference>
<comment type="caution">
    <text evidence="2">The sequence shown here is derived from an EMBL/GenBank/DDBJ whole genome shotgun (WGS) entry which is preliminary data.</text>
</comment>
<dbReference type="PANTHER" id="PTHR34853:SF1">
    <property type="entry name" value="LIPASE 5"/>
    <property type="match status" value="1"/>
</dbReference>
<organism evidence="2 3">
    <name type="scientific">Mycolicibacterium moriokaense</name>
    <dbReference type="NCBI Taxonomy" id="39691"/>
    <lineage>
        <taxon>Bacteria</taxon>
        <taxon>Bacillati</taxon>
        <taxon>Actinomycetota</taxon>
        <taxon>Actinomycetes</taxon>
        <taxon>Mycobacteriales</taxon>
        <taxon>Mycobacteriaceae</taxon>
        <taxon>Mycolicibacterium</taxon>
    </lineage>
</organism>
<evidence type="ECO:0000256" key="1">
    <source>
        <dbReference type="SAM" id="SignalP"/>
    </source>
</evidence>
<dbReference type="GO" id="GO:0016042">
    <property type="term" value="P:lipid catabolic process"/>
    <property type="evidence" value="ECO:0007669"/>
    <property type="project" value="InterPro"/>
</dbReference>
<evidence type="ECO:0000313" key="2">
    <source>
        <dbReference type="EMBL" id="PXX05730.1"/>
    </source>
</evidence>
<evidence type="ECO:0000313" key="3">
    <source>
        <dbReference type="Proteomes" id="UP000247781"/>
    </source>
</evidence>
<dbReference type="Proteomes" id="UP000247781">
    <property type="component" value="Unassembled WGS sequence"/>
</dbReference>
<dbReference type="OrthoDB" id="9798122at2"/>
<accession>A0A318HCA1</accession>
<dbReference type="InterPro" id="IPR029058">
    <property type="entry name" value="AB_hydrolase_fold"/>
</dbReference>
<dbReference type="InterPro" id="IPR005152">
    <property type="entry name" value="Lipase_secreted"/>
</dbReference>
<proteinExistence type="predicted"/>
<dbReference type="SUPFAM" id="SSF53474">
    <property type="entry name" value="alpha/beta-Hydrolases"/>
    <property type="match status" value="1"/>
</dbReference>
<gene>
    <name evidence="2" type="ORF">C8E89_11640</name>
</gene>
<dbReference type="PIRSF" id="PIRSF029171">
    <property type="entry name" value="Esterase_LipA"/>
    <property type="match status" value="1"/>
</dbReference>
<dbReference type="AlphaFoldDB" id="A0A318HCA1"/>
<dbReference type="Gene3D" id="3.40.50.1820">
    <property type="entry name" value="alpha/beta hydrolase"/>
    <property type="match status" value="2"/>
</dbReference>
<dbReference type="EMBL" id="QJJU01000016">
    <property type="protein sequence ID" value="PXX05730.1"/>
    <property type="molecule type" value="Genomic_DNA"/>
</dbReference>
<feature type="signal peptide" evidence="1">
    <location>
        <begin position="1"/>
        <end position="29"/>
    </location>
</feature>
<keyword evidence="3" id="KW-1185">Reference proteome</keyword>
<dbReference type="PANTHER" id="PTHR34853">
    <property type="match status" value="1"/>
</dbReference>